<name>A0A0H4VSJ0_9BACT</name>
<dbReference type="EMBL" id="CP010777">
    <property type="protein sequence ID" value="AKQ46937.1"/>
    <property type="molecule type" value="Genomic_DNA"/>
</dbReference>
<evidence type="ECO:0000313" key="4">
    <source>
        <dbReference type="Proteomes" id="UP000036458"/>
    </source>
</evidence>
<evidence type="ECO:0000259" key="2">
    <source>
        <dbReference type="Pfam" id="PF02517"/>
    </source>
</evidence>
<sequence>MKGFISPALHPFKSLLLFCLFVVPGLFIGNFLAMLLIKLIWGYGLTQISEMLANPSAYPDSRSAMVFFQGVVHLIGFTLASLAFLKVYAHKPAAFLSPRPSIPGYLLLGSAVLMLVILPAASWLVYWNANVDFPAFMDGFEQWAKAKEEYLRQLTLEMTKINTVPQLLLGLMVFAVLPAIGEELVFRGVVQNELQRWWRNPHLAIWVAAIVFGIIHMQFYGVVPRIFLGVVFGYLYWWSGNIWVPIIGHFMNNGFMVLMMYLQQRGQVDLNVESTEASPWHVSLLSLALSLGLLYVLYNGFRRLPFPAHADE</sequence>
<reference evidence="3 4" key="1">
    <citation type="submission" date="2015-01" db="EMBL/GenBank/DDBJ databases">
        <title>Rufibacter sp./DG31D/ whole genome sequencing.</title>
        <authorList>
            <person name="Kim M.K."/>
            <person name="Srinivasan S."/>
            <person name="Lee J.-J."/>
        </authorList>
    </citation>
    <scope>NUCLEOTIDE SEQUENCE [LARGE SCALE GENOMIC DNA]</scope>
    <source>
        <strain evidence="3 4">DG31D</strain>
    </source>
</reference>
<accession>A0A0H4VSJ0</accession>
<feature type="domain" description="CAAX prenyl protease 2/Lysostaphin resistance protein A-like" evidence="2">
    <location>
        <begin position="166"/>
        <end position="254"/>
    </location>
</feature>
<evidence type="ECO:0000313" key="3">
    <source>
        <dbReference type="EMBL" id="AKQ46937.1"/>
    </source>
</evidence>
<dbReference type="STRING" id="1379910.TH63_16925"/>
<dbReference type="AlphaFoldDB" id="A0A0H4VSJ0"/>
<dbReference type="RefSeq" id="WP_076606521.1">
    <property type="nucleotide sequence ID" value="NZ_CP010777.1"/>
</dbReference>
<feature type="transmembrane region" description="Helical" evidence="1">
    <location>
        <begin position="15"/>
        <end position="44"/>
    </location>
</feature>
<evidence type="ECO:0000256" key="1">
    <source>
        <dbReference type="SAM" id="Phobius"/>
    </source>
</evidence>
<feature type="transmembrane region" description="Helical" evidence="1">
    <location>
        <begin position="167"/>
        <end position="190"/>
    </location>
</feature>
<gene>
    <name evidence="3" type="ORF">TH63_16925</name>
</gene>
<dbReference type="OrthoDB" id="1523022at2"/>
<dbReference type="Proteomes" id="UP000036458">
    <property type="component" value="Chromosome"/>
</dbReference>
<feature type="transmembrane region" description="Helical" evidence="1">
    <location>
        <begin position="202"/>
        <end position="222"/>
    </location>
</feature>
<dbReference type="PANTHER" id="PTHR36435:SF1">
    <property type="entry name" value="CAAX AMINO TERMINAL PROTEASE FAMILY PROTEIN"/>
    <property type="match status" value="1"/>
</dbReference>
<dbReference type="InterPro" id="IPR003675">
    <property type="entry name" value="Rce1/LyrA-like_dom"/>
</dbReference>
<dbReference type="GO" id="GO:0004175">
    <property type="term" value="F:endopeptidase activity"/>
    <property type="evidence" value="ECO:0007669"/>
    <property type="project" value="UniProtKB-ARBA"/>
</dbReference>
<dbReference type="GO" id="GO:0080120">
    <property type="term" value="P:CAAX-box protein maturation"/>
    <property type="evidence" value="ECO:0007669"/>
    <property type="project" value="UniProtKB-ARBA"/>
</dbReference>
<dbReference type="KEGG" id="ruf:TH63_16925"/>
<keyword evidence="4" id="KW-1185">Reference proteome</keyword>
<organism evidence="3 4">
    <name type="scientific">Rufibacter radiotolerans</name>
    <dbReference type="NCBI Taxonomy" id="1379910"/>
    <lineage>
        <taxon>Bacteria</taxon>
        <taxon>Pseudomonadati</taxon>
        <taxon>Bacteroidota</taxon>
        <taxon>Cytophagia</taxon>
        <taxon>Cytophagales</taxon>
        <taxon>Hymenobacteraceae</taxon>
        <taxon>Rufibacter</taxon>
    </lineage>
</organism>
<feature type="transmembrane region" description="Helical" evidence="1">
    <location>
        <begin position="105"/>
        <end position="127"/>
    </location>
</feature>
<dbReference type="InterPro" id="IPR052710">
    <property type="entry name" value="CAAX_protease"/>
</dbReference>
<keyword evidence="1" id="KW-0812">Transmembrane</keyword>
<dbReference type="PATRIC" id="fig|1379910.4.peg.3689"/>
<keyword evidence="1" id="KW-1133">Transmembrane helix</keyword>
<dbReference type="Pfam" id="PF02517">
    <property type="entry name" value="Rce1-like"/>
    <property type="match status" value="1"/>
</dbReference>
<protein>
    <recommendedName>
        <fullName evidence="2">CAAX prenyl protease 2/Lysostaphin resistance protein A-like domain-containing protein</fullName>
    </recommendedName>
</protein>
<feature type="transmembrane region" description="Helical" evidence="1">
    <location>
        <begin position="282"/>
        <end position="301"/>
    </location>
</feature>
<dbReference type="PANTHER" id="PTHR36435">
    <property type="entry name" value="SLR1288 PROTEIN"/>
    <property type="match status" value="1"/>
</dbReference>
<proteinExistence type="predicted"/>
<feature type="transmembrane region" description="Helical" evidence="1">
    <location>
        <begin position="64"/>
        <end position="85"/>
    </location>
</feature>
<keyword evidence="1" id="KW-0472">Membrane</keyword>